<dbReference type="PANTHER" id="PTHR40257">
    <property type="match status" value="1"/>
</dbReference>
<dbReference type="EMBL" id="MU005773">
    <property type="protein sequence ID" value="KAF2707472.1"/>
    <property type="molecule type" value="Genomic_DNA"/>
</dbReference>
<protein>
    <recommendedName>
        <fullName evidence="1">DUF1330 domain-containing protein</fullName>
    </recommendedName>
</protein>
<reference evidence="2" key="1">
    <citation type="journal article" date="2020" name="Stud. Mycol.">
        <title>101 Dothideomycetes genomes: a test case for predicting lifestyles and emergence of pathogens.</title>
        <authorList>
            <person name="Haridas S."/>
            <person name="Albert R."/>
            <person name="Binder M."/>
            <person name="Bloem J."/>
            <person name="Labutti K."/>
            <person name="Salamov A."/>
            <person name="Andreopoulos B."/>
            <person name="Baker S."/>
            <person name="Barry K."/>
            <person name="Bills G."/>
            <person name="Bluhm B."/>
            <person name="Cannon C."/>
            <person name="Castanera R."/>
            <person name="Culley D."/>
            <person name="Daum C."/>
            <person name="Ezra D."/>
            <person name="Gonzalez J."/>
            <person name="Henrissat B."/>
            <person name="Kuo A."/>
            <person name="Liang C."/>
            <person name="Lipzen A."/>
            <person name="Lutzoni F."/>
            <person name="Magnuson J."/>
            <person name="Mondo S."/>
            <person name="Nolan M."/>
            <person name="Ohm R."/>
            <person name="Pangilinan J."/>
            <person name="Park H.-J."/>
            <person name="Ramirez L."/>
            <person name="Alfaro M."/>
            <person name="Sun H."/>
            <person name="Tritt A."/>
            <person name="Yoshinaga Y."/>
            <person name="Zwiers L.-H."/>
            <person name="Turgeon B."/>
            <person name="Goodwin S."/>
            <person name="Spatafora J."/>
            <person name="Crous P."/>
            <person name="Grigoriev I."/>
        </authorList>
    </citation>
    <scope>NUCLEOTIDE SEQUENCE</scope>
    <source>
        <strain evidence="2">CBS 279.74</strain>
    </source>
</reference>
<gene>
    <name evidence="2" type="ORF">K504DRAFT_36177</name>
</gene>
<name>A0A6G1K4T7_9PLEO</name>
<dbReference type="SUPFAM" id="SSF54909">
    <property type="entry name" value="Dimeric alpha+beta barrel"/>
    <property type="match status" value="1"/>
</dbReference>
<evidence type="ECO:0000259" key="1">
    <source>
        <dbReference type="Pfam" id="PF07045"/>
    </source>
</evidence>
<keyword evidence="3" id="KW-1185">Reference proteome</keyword>
<accession>A0A6G1K4T7</accession>
<dbReference type="Pfam" id="PF07045">
    <property type="entry name" value="DUF1330"/>
    <property type="match status" value="1"/>
</dbReference>
<organism evidence="2 3">
    <name type="scientific">Pleomassaria siparia CBS 279.74</name>
    <dbReference type="NCBI Taxonomy" id="1314801"/>
    <lineage>
        <taxon>Eukaryota</taxon>
        <taxon>Fungi</taxon>
        <taxon>Dikarya</taxon>
        <taxon>Ascomycota</taxon>
        <taxon>Pezizomycotina</taxon>
        <taxon>Dothideomycetes</taxon>
        <taxon>Pleosporomycetidae</taxon>
        <taxon>Pleosporales</taxon>
        <taxon>Pleomassariaceae</taxon>
        <taxon>Pleomassaria</taxon>
    </lineage>
</organism>
<dbReference type="Proteomes" id="UP000799428">
    <property type="component" value="Unassembled WGS sequence"/>
</dbReference>
<feature type="domain" description="DUF1330" evidence="1">
    <location>
        <begin position="67"/>
        <end position="140"/>
    </location>
</feature>
<sequence>MSSPSSSPPEIKLNVEVLQSLLATYPKDKPVHMLNLLRYRPSALYTSPSTTDTNTSDCTGYVAYHECYLPALRPILAEIGVEIVFMGIARAGLLEGSDQWDEVLIVRYPGIETFKRMSESERYQREAGVHRSAAVGGHMLIPMEVE</sequence>
<evidence type="ECO:0000313" key="3">
    <source>
        <dbReference type="Proteomes" id="UP000799428"/>
    </source>
</evidence>
<dbReference type="PANTHER" id="PTHR40257:SF1">
    <property type="entry name" value="DUF1330 DOMAIN-CONTAINING PROTEIN"/>
    <property type="match status" value="1"/>
</dbReference>
<dbReference type="InterPro" id="IPR010753">
    <property type="entry name" value="DUF1330"/>
</dbReference>
<evidence type="ECO:0000313" key="2">
    <source>
        <dbReference type="EMBL" id="KAF2707472.1"/>
    </source>
</evidence>
<dbReference type="AlphaFoldDB" id="A0A6G1K4T7"/>
<dbReference type="Gene3D" id="3.30.70.100">
    <property type="match status" value="1"/>
</dbReference>
<dbReference type="OrthoDB" id="3500395at2759"/>
<proteinExistence type="predicted"/>
<dbReference type="InterPro" id="IPR011008">
    <property type="entry name" value="Dimeric_a/b-barrel"/>
</dbReference>